<dbReference type="InterPro" id="IPR005950">
    <property type="entry name" value="ModA"/>
</dbReference>
<accession>A0A951PRB7</accession>
<dbReference type="Proteomes" id="UP000753908">
    <property type="component" value="Unassembled WGS sequence"/>
</dbReference>
<keyword evidence="2 5" id="KW-0500">Molybdenum</keyword>
<evidence type="ECO:0000256" key="2">
    <source>
        <dbReference type="ARBA" id="ARBA00022505"/>
    </source>
</evidence>
<evidence type="ECO:0000256" key="4">
    <source>
        <dbReference type="ARBA" id="ARBA00022729"/>
    </source>
</evidence>
<dbReference type="PIRSF" id="PIRSF004846">
    <property type="entry name" value="ModA"/>
    <property type="match status" value="1"/>
</dbReference>
<dbReference type="SUPFAM" id="SSF53850">
    <property type="entry name" value="Periplasmic binding protein-like II"/>
    <property type="match status" value="1"/>
</dbReference>
<feature type="binding site" evidence="5">
    <location>
        <position position="46"/>
    </location>
    <ligand>
        <name>molybdate</name>
        <dbReference type="ChEBI" id="CHEBI:36264"/>
    </ligand>
</feature>
<dbReference type="InterPro" id="IPR041879">
    <property type="entry name" value="YvgL-like_PBP2"/>
</dbReference>
<comment type="caution">
    <text evidence="6">The sequence shown here is derived from an EMBL/GenBank/DDBJ whole genome shotgun (WGS) entry which is preliminary data.</text>
</comment>
<dbReference type="Pfam" id="PF13531">
    <property type="entry name" value="SBP_bac_11"/>
    <property type="match status" value="1"/>
</dbReference>
<protein>
    <submittedName>
        <fullName evidence="6">Molybdate ABC transporter substrate-binding protein</fullName>
    </submittedName>
</protein>
<feature type="binding site" evidence="5">
    <location>
        <position position="182"/>
    </location>
    <ligand>
        <name>molybdate</name>
        <dbReference type="ChEBI" id="CHEBI:36264"/>
    </ligand>
</feature>
<dbReference type="CDD" id="cd13537">
    <property type="entry name" value="PBP2_YvgL_like"/>
    <property type="match status" value="1"/>
</dbReference>
<sequence>MKRRRIFSFIAWIVATVIILAVGVSCNNQSPVVQANANLLVSAAASLKDALEEIKPLYRQTKSNVNVAYNFGASGALQQQIENGAPADIFVSAAQKQMDALELKNLILKDTRRNLLTNRLVLIVPNNSSRITDFTQLTGSTVKKIAIGEPKSVPVGQYTEEVFTNLGILEQVRPKLVLGNNVRQVLAAVESGNADAGVVYTTDAKTSNKVKVVATAAENLHSKIIYPVAVLTNSKNASAAREYVEFLSNNQAKTVFEKYGFGTVR</sequence>
<evidence type="ECO:0000256" key="3">
    <source>
        <dbReference type="ARBA" id="ARBA00022723"/>
    </source>
</evidence>
<feature type="binding site" evidence="5">
    <location>
        <position position="200"/>
    </location>
    <ligand>
        <name>molybdate</name>
        <dbReference type="ChEBI" id="CHEBI:36264"/>
    </ligand>
</feature>
<gene>
    <name evidence="6" type="primary">modA</name>
    <name evidence="6" type="ORF">KME25_28240</name>
</gene>
<dbReference type="PANTHER" id="PTHR30632:SF0">
    <property type="entry name" value="SULFATE-BINDING PROTEIN"/>
    <property type="match status" value="1"/>
</dbReference>
<dbReference type="PROSITE" id="PS51257">
    <property type="entry name" value="PROKAR_LIPOPROTEIN"/>
    <property type="match status" value="1"/>
</dbReference>
<evidence type="ECO:0000256" key="5">
    <source>
        <dbReference type="PIRSR" id="PIRSR004846-1"/>
    </source>
</evidence>
<evidence type="ECO:0000256" key="1">
    <source>
        <dbReference type="ARBA" id="ARBA00009175"/>
    </source>
</evidence>
<dbReference type="Gene3D" id="3.40.190.10">
    <property type="entry name" value="Periplasmic binding protein-like II"/>
    <property type="match status" value="2"/>
</dbReference>
<reference evidence="6" key="2">
    <citation type="journal article" date="2022" name="Microbiol. Resour. Announc.">
        <title>Metagenome Sequencing to Explore Phylogenomics of Terrestrial Cyanobacteria.</title>
        <authorList>
            <person name="Ward R.D."/>
            <person name="Stajich J.E."/>
            <person name="Johansen J.R."/>
            <person name="Huntemann M."/>
            <person name="Clum A."/>
            <person name="Foster B."/>
            <person name="Foster B."/>
            <person name="Roux S."/>
            <person name="Palaniappan K."/>
            <person name="Varghese N."/>
            <person name="Mukherjee S."/>
            <person name="Reddy T.B.K."/>
            <person name="Daum C."/>
            <person name="Copeland A."/>
            <person name="Chen I.A."/>
            <person name="Ivanova N.N."/>
            <person name="Kyrpides N.C."/>
            <person name="Shapiro N."/>
            <person name="Eloe-Fadrosh E.A."/>
            <person name="Pietrasiak N."/>
        </authorList>
    </citation>
    <scope>NUCLEOTIDE SEQUENCE</scope>
    <source>
        <strain evidence="6">CPER-KK1</strain>
    </source>
</reference>
<reference evidence="6" key="1">
    <citation type="submission" date="2021-05" db="EMBL/GenBank/DDBJ databases">
        <authorList>
            <person name="Pietrasiak N."/>
            <person name="Ward R."/>
            <person name="Stajich J.E."/>
            <person name="Kurbessoian T."/>
        </authorList>
    </citation>
    <scope>NUCLEOTIDE SEQUENCE</scope>
    <source>
        <strain evidence="6">CPER-KK1</strain>
    </source>
</reference>
<evidence type="ECO:0000313" key="6">
    <source>
        <dbReference type="EMBL" id="MBW4548298.1"/>
    </source>
</evidence>
<dbReference type="GO" id="GO:1901359">
    <property type="term" value="F:tungstate binding"/>
    <property type="evidence" value="ECO:0007669"/>
    <property type="project" value="UniProtKB-ARBA"/>
</dbReference>
<keyword evidence="4" id="KW-0732">Signal</keyword>
<evidence type="ECO:0000313" key="7">
    <source>
        <dbReference type="Proteomes" id="UP000753908"/>
    </source>
</evidence>
<dbReference type="FunFam" id="3.40.190.10:FF:000035">
    <property type="entry name" value="Molybdate ABC transporter substrate-binding protein"/>
    <property type="match status" value="1"/>
</dbReference>
<dbReference type="PANTHER" id="PTHR30632">
    <property type="entry name" value="MOLYBDATE-BINDING PERIPLASMIC PROTEIN"/>
    <property type="match status" value="1"/>
</dbReference>
<dbReference type="GO" id="GO:0030973">
    <property type="term" value="F:molybdate ion binding"/>
    <property type="evidence" value="ECO:0007669"/>
    <property type="project" value="TreeGrafter"/>
</dbReference>
<keyword evidence="3 5" id="KW-0479">Metal-binding</keyword>
<dbReference type="InterPro" id="IPR050682">
    <property type="entry name" value="ModA/WtpA"/>
</dbReference>
<dbReference type="NCBIfam" id="TIGR01256">
    <property type="entry name" value="modA"/>
    <property type="match status" value="1"/>
</dbReference>
<proteinExistence type="inferred from homology"/>
<dbReference type="GO" id="GO:0015689">
    <property type="term" value="P:molybdate ion transport"/>
    <property type="evidence" value="ECO:0007669"/>
    <property type="project" value="InterPro"/>
</dbReference>
<dbReference type="EMBL" id="JAHHIF010000058">
    <property type="protein sequence ID" value="MBW4548298.1"/>
    <property type="molecule type" value="Genomic_DNA"/>
</dbReference>
<name>A0A951PRB7_9CYAN</name>
<comment type="similarity">
    <text evidence="1">Belongs to the bacterial solute-binding protein ModA family.</text>
</comment>
<organism evidence="6 7">
    <name type="scientific">Symplocastrum torsivum CPER-KK1</name>
    <dbReference type="NCBI Taxonomy" id="450513"/>
    <lineage>
        <taxon>Bacteria</taxon>
        <taxon>Bacillati</taxon>
        <taxon>Cyanobacteriota</taxon>
        <taxon>Cyanophyceae</taxon>
        <taxon>Oscillatoriophycideae</taxon>
        <taxon>Oscillatoriales</taxon>
        <taxon>Microcoleaceae</taxon>
        <taxon>Symplocastrum</taxon>
    </lineage>
</organism>
<dbReference type="GO" id="GO:0046872">
    <property type="term" value="F:metal ion binding"/>
    <property type="evidence" value="ECO:0007669"/>
    <property type="project" value="UniProtKB-KW"/>
</dbReference>
<dbReference type="AlphaFoldDB" id="A0A951PRB7"/>
<feature type="binding site" evidence="5">
    <location>
        <position position="74"/>
    </location>
    <ligand>
        <name>molybdate</name>
        <dbReference type="ChEBI" id="CHEBI:36264"/>
    </ligand>
</feature>